<feature type="region of interest" description="Disordered" evidence="1">
    <location>
        <begin position="146"/>
        <end position="184"/>
    </location>
</feature>
<name>A0A1I4DWS6_9PROT</name>
<dbReference type="RefSeq" id="WP_090701068.1">
    <property type="nucleotide sequence ID" value="NZ_FOSP01000023.1"/>
</dbReference>
<dbReference type="EMBL" id="FOSP01000023">
    <property type="protein sequence ID" value="SFK96697.1"/>
    <property type="molecule type" value="Genomic_DNA"/>
</dbReference>
<dbReference type="OrthoDB" id="5573966at2"/>
<feature type="domain" description="YMGG-like Gly-zipper" evidence="3">
    <location>
        <begin position="71"/>
        <end position="112"/>
    </location>
</feature>
<feature type="signal peptide" evidence="2">
    <location>
        <begin position="1"/>
        <end position="20"/>
    </location>
</feature>
<evidence type="ECO:0000256" key="2">
    <source>
        <dbReference type="SAM" id="SignalP"/>
    </source>
</evidence>
<organism evidence="4 5">
    <name type="scientific">Nitrosomonas aestuarii</name>
    <dbReference type="NCBI Taxonomy" id="52441"/>
    <lineage>
        <taxon>Bacteria</taxon>
        <taxon>Pseudomonadati</taxon>
        <taxon>Pseudomonadota</taxon>
        <taxon>Betaproteobacteria</taxon>
        <taxon>Nitrosomonadales</taxon>
        <taxon>Nitrosomonadaceae</taxon>
        <taxon>Nitrosomonas</taxon>
    </lineage>
</organism>
<feature type="compositionally biased region" description="Pro residues" evidence="1">
    <location>
        <begin position="168"/>
        <end position="184"/>
    </location>
</feature>
<dbReference type="Pfam" id="PF13441">
    <property type="entry name" value="Gly-zipper_YMGG"/>
    <property type="match status" value="1"/>
</dbReference>
<proteinExistence type="predicted"/>
<accession>A0A1I4DWS6</accession>
<protein>
    <submittedName>
        <fullName evidence="4">Glycine-zipper containing OmpA-like membrane domain-containing protein</fullName>
    </submittedName>
</protein>
<keyword evidence="2" id="KW-0732">Signal</keyword>
<reference evidence="5" key="1">
    <citation type="submission" date="2016-10" db="EMBL/GenBank/DDBJ databases">
        <authorList>
            <person name="Varghese N."/>
            <person name="Submissions S."/>
        </authorList>
    </citation>
    <scope>NUCLEOTIDE SEQUENCE [LARGE SCALE GENOMIC DNA]</scope>
    <source>
        <strain evidence="5">Nm69</strain>
    </source>
</reference>
<evidence type="ECO:0000313" key="4">
    <source>
        <dbReference type="EMBL" id="SFK96697.1"/>
    </source>
</evidence>
<evidence type="ECO:0000259" key="3">
    <source>
        <dbReference type="Pfam" id="PF13441"/>
    </source>
</evidence>
<evidence type="ECO:0000313" key="5">
    <source>
        <dbReference type="Proteomes" id="UP000199533"/>
    </source>
</evidence>
<feature type="compositionally biased region" description="Polar residues" evidence="1">
    <location>
        <begin position="146"/>
        <end position="156"/>
    </location>
</feature>
<evidence type="ECO:0000256" key="1">
    <source>
        <dbReference type="SAM" id="MobiDB-lite"/>
    </source>
</evidence>
<dbReference type="Proteomes" id="UP000199533">
    <property type="component" value="Unassembled WGS sequence"/>
</dbReference>
<dbReference type="STRING" id="52441.SAMN05216302_102319"/>
<dbReference type="InterPro" id="IPR027367">
    <property type="entry name" value="Gly-zipper_YMGG"/>
</dbReference>
<gene>
    <name evidence="4" type="ORF">SAMN05216302_102319</name>
</gene>
<dbReference type="AlphaFoldDB" id="A0A1I4DWS6"/>
<sequence length="184" mass="18735">MFKISKSRLLSLPLLTTVLAACVSLPTGPSVMVLPGSSKSFEQFRYDDYDCRRYAYQQVGGTTPRAASISSGVESAAVGTGLGAAAGAAFGGGEGAAIGAGAGLLAGGLAGSGASRTSGYENQYRYDVGYIQCMYAKGHRVPVSGRITSDQTTINQKPVKILPSSPGFTPPPPPPGNPPPAPPQ</sequence>
<feature type="chain" id="PRO_5011676247" evidence="2">
    <location>
        <begin position="21"/>
        <end position="184"/>
    </location>
</feature>
<dbReference type="PROSITE" id="PS51257">
    <property type="entry name" value="PROKAR_LIPOPROTEIN"/>
    <property type="match status" value="1"/>
</dbReference>
<keyword evidence="5" id="KW-1185">Reference proteome</keyword>